<feature type="compositionally biased region" description="Low complexity" evidence="1">
    <location>
        <begin position="104"/>
        <end position="130"/>
    </location>
</feature>
<evidence type="ECO:0000313" key="2">
    <source>
        <dbReference type="EMBL" id="KAK4101660.1"/>
    </source>
</evidence>
<reference evidence="2" key="2">
    <citation type="submission" date="2023-05" db="EMBL/GenBank/DDBJ databases">
        <authorList>
            <consortium name="Lawrence Berkeley National Laboratory"/>
            <person name="Steindorff A."/>
            <person name="Hensen N."/>
            <person name="Bonometti L."/>
            <person name="Westerberg I."/>
            <person name="Brannstrom I.O."/>
            <person name="Guillou S."/>
            <person name="Cros-Aarteil S."/>
            <person name="Calhoun S."/>
            <person name="Haridas S."/>
            <person name="Kuo A."/>
            <person name="Mondo S."/>
            <person name="Pangilinan J."/>
            <person name="Riley R."/>
            <person name="Labutti K."/>
            <person name="Andreopoulos B."/>
            <person name="Lipzen A."/>
            <person name="Chen C."/>
            <person name="Yanf M."/>
            <person name="Daum C."/>
            <person name="Ng V."/>
            <person name="Clum A."/>
            <person name="Ohm R."/>
            <person name="Martin F."/>
            <person name="Silar P."/>
            <person name="Natvig D."/>
            <person name="Lalanne C."/>
            <person name="Gautier V."/>
            <person name="Ament-Velasquez S.L."/>
            <person name="Kruys A."/>
            <person name="Hutchinson M.I."/>
            <person name="Powell A.J."/>
            <person name="Barry K."/>
            <person name="Miller A.N."/>
            <person name="Grigoriev I.V."/>
            <person name="Debuchy R."/>
            <person name="Gladieux P."/>
            <person name="Thoren M.H."/>
            <person name="Johannesson H."/>
        </authorList>
    </citation>
    <scope>NUCLEOTIDE SEQUENCE</scope>
    <source>
        <strain evidence="2">CBS 757.83</strain>
    </source>
</reference>
<accession>A0AAN6Q4L0</accession>
<feature type="region of interest" description="Disordered" evidence="1">
    <location>
        <begin position="94"/>
        <end position="180"/>
    </location>
</feature>
<evidence type="ECO:0000313" key="3">
    <source>
        <dbReference type="Proteomes" id="UP001305647"/>
    </source>
</evidence>
<dbReference type="AlphaFoldDB" id="A0AAN6Q4L0"/>
<feature type="compositionally biased region" description="Polar residues" evidence="1">
    <location>
        <begin position="138"/>
        <end position="153"/>
    </location>
</feature>
<proteinExistence type="predicted"/>
<feature type="region of interest" description="Disordered" evidence="1">
    <location>
        <begin position="197"/>
        <end position="237"/>
    </location>
</feature>
<reference evidence="2" key="1">
    <citation type="journal article" date="2023" name="Mol. Phylogenet. Evol.">
        <title>Genome-scale phylogeny and comparative genomics of the fungal order Sordariales.</title>
        <authorList>
            <person name="Hensen N."/>
            <person name="Bonometti L."/>
            <person name="Westerberg I."/>
            <person name="Brannstrom I.O."/>
            <person name="Guillou S."/>
            <person name="Cros-Aarteil S."/>
            <person name="Calhoun S."/>
            <person name="Haridas S."/>
            <person name="Kuo A."/>
            <person name="Mondo S."/>
            <person name="Pangilinan J."/>
            <person name="Riley R."/>
            <person name="LaButti K."/>
            <person name="Andreopoulos B."/>
            <person name="Lipzen A."/>
            <person name="Chen C."/>
            <person name="Yan M."/>
            <person name="Daum C."/>
            <person name="Ng V."/>
            <person name="Clum A."/>
            <person name="Steindorff A."/>
            <person name="Ohm R.A."/>
            <person name="Martin F."/>
            <person name="Silar P."/>
            <person name="Natvig D.O."/>
            <person name="Lalanne C."/>
            <person name="Gautier V."/>
            <person name="Ament-Velasquez S.L."/>
            <person name="Kruys A."/>
            <person name="Hutchinson M.I."/>
            <person name="Powell A.J."/>
            <person name="Barry K."/>
            <person name="Miller A.N."/>
            <person name="Grigoriev I.V."/>
            <person name="Debuchy R."/>
            <person name="Gladieux P."/>
            <person name="Hiltunen Thoren M."/>
            <person name="Johannesson H."/>
        </authorList>
    </citation>
    <scope>NUCLEOTIDE SEQUENCE</scope>
    <source>
        <strain evidence="2">CBS 757.83</strain>
    </source>
</reference>
<protein>
    <submittedName>
        <fullName evidence="2">Uncharacterized protein</fullName>
    </submittedName>
</protein>
<organism evidence="2 3">
    <name type="scientific">Parathielavia hyrcaniae</name>
    <dbReference type="NCBI Taxonomy" id="113614"/>
    <lineage>
        <taxon>Eukaryota</taxon>
        <taxon>Fungi</taxon>
        <taxon>Dikarya</taxon>
        <taxon>Ascomycota</taxon>
        <taxon>Pezizomycotina</taxon>
        <taxon>Sordariomycetes</taxon>
        <taxon>Sordariomycetidae</taxon>
        <taxon>Sordariales</taxon>
        <taxon>Chaetomiaceae</taxon>
        <taxon>Parathielavia</taxon>
    </lineage>
</organism>
<sequence length="237" mass="25685">YHIDVETRAALQNKAGGVRFLLRARLKAETRHSSDVIPWATDLSERVAKAVAEAAGHHQLAHFAVHVNMIQLPSRRPYALICFDLFLHDECDREKRAQVSQTPTSRSTRSSSGRTTTMSSGTSGWTTRWRPSTGGCRSWTTARGRTLPISSTRRCMPMAGGSSGPRTGRAIQTSRKGGIGSGRVIIGSRAGRGRVEGGRVEGGWVEGGRGRREGSDTHLGNRIVGEGHELSHPCGHL</sequence>
<dbReference type="EMBL" id="MU863634">
    <property type="protein sequence ID" value="KAK4101660.1"/>
    <property type="molecule type" value="Genomic_DNA"/>
</dbReference>
<feature type="non-terminal residue" evidence="2">
    <location>
        <position position="1"/>
    </location>
</feature>
<keyword evidence="3" id="KW-1185">Reference proteome</keyword>
<comment type="caution">
    <text evidence="2">The sequence shown here is derived from an EMBL/GenBank/DDBJ whole genome shotgun (WGS) entry which is preliminary data.</text>
</comment>
<name>A0AAN6Q4L0_9PEZI</name>
<gene>
    <name evidence="2" type="ORF">N658DRAFT_531759</name>
</gene>
<evidence type="ECO:0000256" key="1">
    <source>
        <dbReference type="SAM" id="MobiDB-lite"/>
    </source>
</evidence>
<dbReference type="Proteomes" id="UP001305647">
    <property type="component" value="Unassembled WGS sequence"/>
</dbReference>